<dbReference type="Pfam" id="PF01569">
    <property type="entry name" value="PAP2"/>
    <property type="match status" value="1"/>
</dbReference>
<dbReference type="RefSeq" id="WP_161901631.1">
    <property type="nucleotide sequence ID" value="NZ_MAEL01000031.1"/>
</dbReference>
<dbReference type="SMART" id="SM00014">
    <property type="entry name" value="acidPPc"/>
    <property type="match status" value="1"/>
</dbReference>
<dbReference type="Gene3D" id="1.20.144.10">
    <property type="entry name" value="Phosphatidic acid phosphatase type 2/haloperoxidase"/>
    <property type="match status" value="2"/>
</dbReference>
<protein>
    <submittedName>
        <fullName evidence="3">Phospholipid phosphatase</fullName>
    </submittedName>
</protein>
<comment type="caution">
    <text evidence="3">The sequence shown here is derived from an EMBL/GenBank/DDBJ whole genome shotgun (WGS) entry which is preliminary data.</text>
</comment>
<dbReference type="InterPro" id="IPR000326">
    <property type="entry name" value="PAP2/HPO"/>
</dbReference>
<feature type="transmembrane region" description="Helical" evidence="1">
    <location>
        <begin position="7"/>
        <end position="25"/>
    </location>
</feature>
<organism evidence="3 4">
    <name type="scientific">Candidatus Enterococcus willemsii</name>
    <dbReference type="NCBI Taxonomy" id="1857215"/>
    <lineage>
        <taxon>Bacteria</taxon>
        <taxon>Bacillati</taxon>
        <taxon>Bacillota</taxon>
        <taxon>Bacilli</taxon>
        <taxon>Lactobacillales</taxon>
        <taxon>Enterococcaceae</taxon>
        <taxon>Enterococcus</taxon>
    </lineage>
</organism>
<feature type="transmembrane region" description="Helical" evidence="1">
    <location>
        <begin position="160"/>
        <end position="178"/>
    </location>
</feature>
<sequence>MKNKLYLQFYGSCALVLFASLGYIVKFYASWIEPFDTFITNGIRSLQPTWTTFFLWVTKFGNPLTVIIIFLAILFVLLYGKRYVEAIWYSAGVIGIAGIFNPLIKLLFMRERPTIEHLVSEHSYSFPSGHSTGSMVLYGTLIFLVPIFIQNKTCQRIIQLLLSVFILSIGISRIYLGVHFPSDVIGGFSVGLGWLLLTYPIYEEKRFIWRFKSKQN</sequence>
<name>A0ABQ6Z0Q0_9ENTE</name>
<keyword evidence="1" id="KW-0812">Transmembrane</keyword>
<dbReference type="EMBL" id="MAEL01000031">
    <property type="protein sequence ID" value="KAF1304602.1"/>
    <property type="molecule type" value="Genomic_DNA"/>
</dbReference>
<keyword evidence="1" id="KW-1133">Transmembrane helix</keyword>
<evidence type="ECO:0000256" key="1">
    <source>
        <dbReference type="SAM" id="Phobius"/>
    </source>
</evidence>
<feature type="transmembrane region" description="Helical" evidence="1">
    <location>
        <begin position="60"/>
        <end position="79"/>
    </location>
</feature>
<gene>
    <name evidence="3" type="ORF">BAU17_10395</name>
</gene>
<dbReference type="SUPFAM" id="SSF48317">
    <property type="entry name" value="Acid phosphatase/Vanadium-dependent haloperoxidase"/>
    <property type="match status" value="1"/>
</dbReference>
<feature type="transmembrane region" description="Helical" evidence="1">
    <location>
        <begin position="128"/>
        <end position="148"/>
    </location>
</feature>
<evidence type="ECO:0000313" key="3">
    <source>
        <dbReference type="EMBL" id="KAF1304602.1"/>
    </source>
</evidence>
<dbReference type="InterPro" id="IPR036938">
    <property type="entry name" value="PAP2/HPO_sf"/>
</dbReference>
<accession>A0ABQ6Z0Q0</accession>
<proteinExistence type="predicted"/>
<evidence type="ECO:0000313" key="4">
    <source>
        <dbReference type="Proteomes" id="UP000782705"/>
    </source>
</evidence>
<feature type="transmembrane region" description="Helical" evidence="1">
    <location>
        <begin position="184"/>
        <end position="202"/>
    </location>
</feature>
<feature type="domain" description="Phosphatidic acid phosphatase type 2/haloperoxidase" evidence="2">
    <location>
        <begin position="86"/>
        <end position="199"/>
    </location>
</feature>
<feature type="transmembrane region" description="Helical" evidence="1">
    <location>
        <begin position="86"/>
        <end position="108"/>
    </location>
</feature>
<dbReference type="PANTHER" id="PTHR14969">
    <property type="entry name" value="SPHINGOSINE-1-PHOSPHATE PHOSPHOHYDROLASE"/>
    <property type="match status" value="1"/>
</dbReference>
<dbReference type="PANTHER" id="PTHR14969:SF13">
    <property type="entry name" value="AT30094P"/>
    <property type="match status" value="1"/>
</dbReference>
<keyword evidence="4" id="KW-1185">Reference proteome</keyword>
<evidence type="ECO:0000259" key="2">
    <source>
        <dbReference type="SMART" id="SM00014"/>
    </source>
</evidence>
<keyword evidence="1" id="KW-0472">Membrane</keyword>
<reference evidence="3 4" key="1">
    <citation type="submission" date="2016-06" db="EMBL/GenBank/DDBJ databases">
        <title>Four novel species of enterococci isolated from chicken manure.</title>
        <authorList>
            <person name="Van Tyne D."/>
        </authorList>
    </citation>
    <scope>NUCLEOTIDE SEQUENCE [LARGE SCALE GENOMIC DNA]</scope>
    <source>
        <strain evidence="3 4">CU12B</strain>
    </source>
</reference>
<dbReference type="CDD" id="cd03392">
    <property type="entry name" value="PAP2_like_2"/>
    <property type="match status" value="1"/>
</dbReference>
<dbReference type="Proteomes" id="UP000782705">
    <property type="component" value="Unassembled WGS sequence"/>
</dbReference>